<evidence type="ECO:0000256" key="3">
    <source>
        <dbReference type="ARBA" id="ARBA00020150"/>
    </source>
</evidence>
<dbReference type="GO" id="GO:0005886">
    <property type="term" value="C:plasma membrane"/>
    <property type="evidence" value="ECO:0007669"/>
    <property type="project" value="TreeGrafter"/>
</dbReference>
<dbReference type="STRING" id="482461.SAMN05216244_2220"/>
<feature type="transmembrane region" description="Helical" evidence="9">
    <location>
        <begin position="204"/>
        <end position="230"/>
    </location>
</feature>
<protein>
    <recommendedName>
        <fullName evidence="3">Sodium-dependent dicarboxylate transporter SdcS</fullName>
    </recommendedName>
    <alternativeName>
        <fullName evidence="8">Na(+)/dicarboxylate symporter</fullName>
    </alternativeName>
</protein>
<keyword evidence="5" id="KW-0769">Symport</keyword>
<keyword evidence="5" id="KW-0813">Transport</keyword>
<feature type="transmembrane region" description="Helical" evidence="9">
    <location>
        <begin position="432"/>
        <end position="455"/>
    </location>
</feature>
<evidence type="ECO:0000256" key="9">
    <source>
        <dbReference type="SAM" id="Phobius"/>
    </source>
</evidence>
<comment type="subcellular location">
    <subcellularLocation>
        <location evidence="1">Membrane</location>
        <topology evidence="1">Multi-pass membrane protein</topology>
    </subcellularLocation>
</comment>
<feature type="transmembrane region" description="Helical" evidence="9">
    <location>
        <begin position="7"/>
        <end position="26"/>
    </location>
</feature>
<dbReference type="Proteomes" id="UP000182347">
    <property type="component" value="Unassembled WGS sequence"/>
</dbReference>
<dbReference type="RefSeq" id="WP_074598846.1">
    <property type="nucleotide sequence ID" value="NZ_FNHF01000002.1"/>
</dbReference>
<evidence type="ECO:0000256" key="7">
    <source>
        <dbReference type="ARBA" id="ARBA00023136"/>
    </source>
</evidence>
<proteinExistence type="inferred from homology"/>
<name>A0A1G9RZT1_9BACI</name>
<evidence type="ECO:0000256" key="5">
    <source>
        <dbReference type="ARBA" id="ARBA00022847"/>
    </source>
</evidence>
<evidence type="ECO:0000256" key="6">
    <source>
        <dbReference type="ARBA" id="ARBA00022989"/>
    </source>
</evidence>
<accession>A0A1G9RZT1</accession>
<feature type="transmembrane region" description="Helical" evidence="9">
    <location>
        <begin position="366"/>
        <end position="383"/>
    </location>
</feature>
<reference evidence="11" key="1">
    <citation type="submission" date="2016-10" db="EMBL/GenBank/DDBJ databases">
        <authorList>
            <person name="Varghese N."/>
            <person name="Submissions S."/>
        </authorList>
    </citation>
    <scope>NUCLEOTIDE SEQUENCE [LARGE SCALE GENOMIC DNA]</scope>
    <source>
        <strain evidence="11">CGMCC 1.6199</strain>
    </source>
</reference>
<evidence type="ECO:0000313" key="10">
    <source>
        <dbReference type="EMBL" id="SDM28733.1"/>
    </source>
</evidence>
<dbReference type="GO" id="GO:0008514">
    <property type="term" value="F:organic anion transmembrane transporter activity"/>
    <property type="evidence" value="ECO:0007669"/>
    <property type="project" value="UniProtKB-ARBA"/>
</dbReference>
<dbReference type="PANTHER" id="PTHR10283">
    <property type="entry name" value="SOLUTE CARRIER FAMILY 13 MEMBER"/>
    <property type="match status" value="1"/>
</dbReference>
<keyword evidence="11" id="KW-1185">Reference proteome</keyword>
<evidence type="ECO:0000256" key="2">
    <source>
        <dbReference type="ARBA" id="ARBA00006772"/>
    </source>
</evidence>
<keyword evidence="4 9" id="KW-0812">Transmembrane</keyword>
<dbReference type="OrthoDB" id="2339361at2"/>
<keyword evidence="6 9" id="KW-1133">Transmembrane helix</keyword>
<evidence type="ECO:0000256" key="4">
    <source>
        <dbReference type="ARBA" id="ARBA00022692"/>
    </source>
</evidence>
<dbReference type="AlphaFoldDB" id="A0A1G9RZT1"/>
<feature type="transmembrane region" description="Helical" evidence="9">
    <location>
        <begin position="280"/>
        <end position="300"/>
    </location>
</feature>
<dbReference type="GO" id="GO:1905039">
    <property type="term" value="P:carboxylic acid transmembrane transport"/>
    <property type="evidence" value="ECO:0007669"/>
    <property type="project" value="UniProtKB-ARBA"/>
</dbReference>
<dbReference type="PANTHER" id="PTHR10283:SF82">
    <property type="entry name" value="SOLUTE CARRIER FAMILY 13 MEMBER 2"/>
    <property type="match status" value="1"/>
</dbReference>
<keyword evidence="7 9" id="KW-0472">Membrane</keyword>
<comment type="similarity">
    <text evidence="2">Belongs to the SLC13A/DASS transporter (TC 2.A.47) family. NADC subfamily.</text>
</comment>
<feature type="transmembrane region" description="Helical" evidence="9">
    <location>
        <begin position="114"/>
        <end position="132"/>
    </location>
</feature>
<feature type="transmembrane region" description="Helical" evidence="9">
    <location>
        <begin position="165"/>
        <end position="192"/>
    </location>
</feature>
<evidence type="ECO:0000256" key="1">
    <source>
        <dbReference type="ARBA" id="ARBA00004141"/>
    </source>
</evidence>
<feature type="transmembrane region" description="Helical" evidence="9">
    <location>
        <begin position="312"/>
        <end position="329"/>
    </location>
</feature>
<evidence type="ECO:0000256" key="8">
    <source>
        <dbReference type="ARBA" id="ARBA00031174"/>
    </source>
</evidence>
<feature type="transmembrane region" description="Helical" evidence="9">
    <location>
        <begin position="32"/>
        <end position="60"/>
    </location>
</feature>
<gene>
    <name evidence="10" type="ORF">SAMN05216244_2220</name>
</gene>
<feature type="transmembrane region" description="Helical" evidence="9">
    <location>
        <begin position="72"/>
        <end position="94"/>
    </location>
</feature>
<dbReference type="InterPro" id="IPR001898">
    <property type="entry name" value="SLC13A/DASS"/>
</dbReference>
<feature type="transmembrane region" description="Helical" evidence="9">
    <location>
        <begin position="395"/>
        <end position="412"/>
    </location>
</feature>
<evidence type="ECO:0000313" key="11">
    <source>
        <dbReference type="Proteomes" id="UP000182347"/>
    </source>
</evidence>
<dbReference type="EMBL" id="FNHF01000002">
    <property type="protein sequence ID" value="SDM28733.1"/>
    <property type="molecule type" value="Genomic_DNA"/>
</dbReference>
<dbReference type="GO" id="GO:0015293">
    <property type="term" value="F:symporter activity"/>
    <property type="evidence" value="ECO:0007669"/>
    <property type="project" value="UniProtKB-KW"/>
</dbReference>
<sequence>MNKNKKIPLFLSLILYLIFFLPVNDWNIKTQAIAALIIIQMMWIGRVFPLAHSSLLFMLLLSFHFFTYEETLAYFSSEVVWLLFATFIISHAFIETGLASRISLTVLKISGGSGRALLLISFLLIMVLAILIPSNVGKGNLIASVLDRLLKNVRNVNRVENLGKALFIGISYLTAISGALVATGASSTIYTFELFTSIHSDLNYITWILYFVPPVLLFTTLLWLLFIFKLPPEKIDRKKMKDLIGEELDELGLLSPAEKKVVFIMGLTLLLWATQPLHGFSIPLVGLLGAVLTVTPWIGVWKWEQAKASVDWDMMLFFASTLMVSGMLIKTETIASIADSFISLISFQSPFLVILLLIISTALLRIMFVNILGFLTIMIPFAIEIGETLEGYSPFITAMVVFLVGIPGFFLITQSPVHLISYSFGYFSDRDLLRIGLPSFSLWVLTIVGAVLLYWPYVVSH</sequence>
<dbReference type="Pfam" id="PF00939">
    <property type="entry name" value="Na_sulph_symp"/>
    <property type="match status" value="1"/>
</dbReference>
<organism evidence="10 11">
    <name type="scientific">Sediminibacillus halophilus</name>
    <dbReference type="NCBI Taxonomy" id="482461"/>
    <lineage>
        <taxon>Bacteria</taxon>
        <taxon>Bacillati</taxon>
        <taxon>Bacillota</taxon>
        <taxon>Bacilli</taxon>
        <taxon>Bacillales</taxon>
        <taxon>Bacillaceae</taxon>
        <taxon>Sediminibacillus</taxon>
    </lineage>
</organism>